<feature type="compositionally biased region" description="Polar residues" evidence="1">
    <location>
        <begin position="1"/>
        <end position="11"/>
    </location>
</feature>
<keyword evidence="4" id="KW-1185">Reference proteome</keyword>
<name>A0A6J8A7F3_MYTCO</name>
<accession>A0A6J8A7F3</accession>
<dbReference type="Proteomes" id="UP000507470">
    <property type="component" value="Unassembled WGS sequence"/>
</dbReference>
<feature type="region of interest" description="Disordered" evidence="1">
    <location>
        <begin position="1"/>
        <end position="40"/>
    </location>
</feature>
<reference evidence="3 4" key="1">
    <citation type="submission" date="2020-06" db="EMBL/GenBank/DDBJ databases">
        <authorList>
            <person name="Li R."/>
            <person name="Bekaert M."/>
        </authorList>
    </citation>
    <scope>NUCLEOTIDE SEQUENCE [LARGE SCALE GENOMIC DNA]</scope>
    <source>
        <strain evidence="4">wild</strain>
    </source>
</reference>
<evidence type="ECO:0000259" key="2">
    <source>
        <dbReference type="Pfam" id="PF13843"/>
    </source>
</evidence>
<dbReference type="AlphaFoldDB" id="A0A6J8A7F3"/>
<dbReference type="PANTHER" id="PTHR46599">
    <property type="entry name" value="PIGGYBAC TRANSPOSABLE ELEMENT-DERIVED PROTEIN 4"/>
    <property type="match status" value="1"/>
</dbReference>
<dbReference type="PANTHER" id="PTHR46599:SF3">
    <property type="entry name" value="PIGGYBAC TRANSPOSABLE ELEMENT-DERIVED PROTEIN 4"/>
    <property type="match status" value="1"/>
</dbReference>
<evidence type="ECO:0000313" key="4">
    <source>
        <dbReference type="Proteomes" id="UP000507470"/>
    </source>
</evidence>
<proteinExistence type="predicted"/>
<feature type="compositionally biased region" description="Acidic residues" evidence="1">
    <location>
        <begin position="18"/>
        <end position="31"/>
    </location>
</feature>
<sequence length="226" mass="25132">MASGSEDSGSDINGEMLTDNEDVSSDDDDLQFPEGGRGPWIPVFDQQNYVRDPTECSAISKRPWVPYCNELSAATLGETPSHYIILTVSSRAQSFVMICRTEHILYWNCMCKEMGNAKILSKPKGSTNVLMQGSLIAVCWSDRRAVDLLSTIALPRSAPICTKWKFMQIAEDKTMNCPKLSPVYNRTMGGVDLGDQLISEYSPDIRSLIMWKKVFINLLATAEGQC</sequence>
<dbReference type="Pfam" id="PF13843">
    <property type="entry name" value="DDE_Tnp_1_7"/>
    <property type="match status" value="1"/>
</dbReference>
<feature type="domain" description="PiggyBac transposable element-derived protein" evidence="2">
    <location>
        <begin position="122"/>
        <end position="220"/>
    </location>
</feature>
<evidence type="ECO:0000313" key="3">
    <source>
        <dbReference type="EMBL" id="CAC5363514.1"/>
    </source>
</evidence>
<dbReference type="InterPro" id="IPR029526">
    <property type="entry name" value="PGBD"/>
</dbReference>
<evidence type="ECO:0000256" key="1">
    <source>
        <dbReference type="SAM" id="MobiDB-lite"/>
    </source>
</evidence>
<organism evidence="3 4">
    <name type="scientific">Mytilus coruscus</name>
    <name type="common">Sea mussel</name>
    <dbReference type="NCBI Taxonomy" id="42192"/>
    <lineage>
        <taxon>Eukaryota</taxon>
        <taxon>Metazoa</taxon>
        <taxon>Spiralia</taxon>
        <taxon>Lophotrochozoa</taxon>
        <taxon>Mollusca</taxon>
        <taxon>Bivalvia</taxon>
        <taxon>Autobranchia</taxon>
        <taxon>Pteriomorphia</taxon>
        <taxon>Mytilida</taxon>
        <taxon>Mytiloidea</taxon>
        <taxon>Mytilidae</taxon>
        <taxon>Mytilinae</taxon>
        <taxon>Mytilus</taxon>
    </lineage>
</organism>
<gene>
    <name evidence="3" type="ORF">MCOR_4920</name>
</gene>
<dbReference type="EMBL" id="CACVKT020000876">
    <property type="protein sequence ID" value="CAC5363514.1"/>
    <property type="molecule type" value="Genomic_DNA"/>
</dbReference>
<protein>
    <recommendedName>
        <fullName evidence="2">PiggyBac transposable element-derived protein domain-containing protein</fullName>
    </recommendedName>
</protein>
<dbReference type="OrthoDB" id="6094901at2759"/>